<organism evidence="10 11">
    <name type="scientific">Halalkalibacillus sediminis</name>
    <dbReference type="NCBI Taxonomy" id="2018042"/>
    <lineage>
        <taxon>Bacteria</taxon>
        <taxon>Bacillati</taxon>
        <taxon>Bacillota</taxon>
        <taxon>Bacilli</taxon>
        <taxon>Bacillales</taxon>
        <taxon>Bacillaceae</taxon>
        <taxon>Halalkalibacillus</taxon>
    </lineage>
</organism>
<comment type="subcellular location">
    <subcellularLocation>
        <location evidence="1">Cell membrane</location>
        <topology evidence="1">Multi-pass membrane protein</topology>
    </subcellularLocation>
</comment>
<dbReference type="Proteomes" id="UP000243524">
    <property type="component" value="Unassembled WGS sequence"/>
</dbReference>
<feature type="transmembrane region" description="Helical" evidence="8">
    <location>
        <begin position="735"/>
        <end position="761"/>
    </location>
</feature>
<feature type="transmembrane region" description="Helical" evidence="8">
    <location>
        <begin position="7"/>
        <end position="25"/>
    </location>
</feature>
<protein>
    <submittedName>
        <fullName evidence="10">MMPL family transporter</fullName>
    </submittedName>
</protein>
<dbReference type="SUPFAM" id="SSF82866">
    <property type="entry name" value="Multidrug efflux transporter AcrB transmembrane domain"/>
    <property type="match status" value="2"/>
</dbReference>
<evidence type="ECO:0000256" key="2">
    <source>
        <dbReference type="ARBA" id="ARBA00010157"/>
    </source>
</evidence>
<evidence type="ECO:0000256" key="4">
    <source>
        <dbReference type="ARBA" id="ARBA00022692"/>
    </source>
</evidence>
<feature type="transmembrane region" description="Helical" evidence="8">
    <location>
        <begin position="305"/>
        <end position="327"/>
    </location>
</feature>
<dbReference type="InterPro" id="IPR050545">
    <property type="entry name" value="Mycobact_MmpL"/>
</dbReference>
<feature type="coiled-coil region" evidence="7">
    <location>
        <begin position="511"/>
        <end position="614"/>
    </location>
</feature>
<evidence type="ECO:0000256" key="1">
    <source>
        <dbReference type="ARBA" id="ARBA00004651"/>
    </source>
</evidence>
<feature type="transmembrane region" description="Helical" evidence="8">
    <location>
        <begin position="838"/>
        <end position="870"/>
    </location>
</feature>
<dbReference type="InterPro" id="IPR000731">
    <property type="entry name" value="SSD"/>
</dbReference>
<evidence type="ECO:0000313" key="10">
    <source>
        <dbReference type="EMBL" id="PKR77079.1"/>
    </source>
</evidence>
<evidence type="ECO:0000256" key="3">
    <source>
        <dbReference type="ARBA" id="ARBA00022475"/>
    </source>
</evidence>
<feature type="transmembrane region" description="Helical" evidence="8">
    <location>
        <begin position="810"/>
        <end position="832"/>
    </location>
</feature>
<feature type="domain" description="SSD" evidence="9">
    <location>
        <begin position="707"/>
        <end position="868"/>
    </location>
</feature>
<keyword evidence="4 8" id="KW-0812">Transmembrane</keyword>
<feature type="transmembrane region" description="Helical" evidence="8">
    <location>
        <begin position="767"/>
        <end position="789"/>
    </location>
</feature>
<comment type="similarity">
    <text evidence="2">Belongs to the resistance-nodulation-cell division (RND) (TC 2.A.6) family. MmpL subfamily.</text>
</comment>
<dbReference type="GO" id="GO:0005886">
    <property type="term" value="C:plasma membrane"/>
    <property type="evidence" value="ECO:0007669"/>
    <property type="project" value="UniProtKB-SubCell"/>
</dbReference>
<dbReference type="PANTHER" id="PTHR33406">
    <property type="entry name" value="MEMBRANE PROTEIN MJ1562-RELATED"/>
    <property type="match status" value="1"/>
</dbReference>
<keyword evidence="3" id="KW-1003">Cell membrane</keyword>
<dbReference type="Pfam" id="PF03176">
    <property type="entry name" value="MMPL"/>
    <property type="match status" value="2"/>
</dbReference>
<evidence type="ECO:0000313" key="11">
    <source>
        <dbReference type="Proteomes" id="UP000243524"/>
    </source>
</evidence>
<evidence type="ECO:0000256" key="6">
    <source>
        <dbReference type="ARBA" id="ARBA00023136"/>
    </source>
</evidence>
<dbReference type="OrthoDB" id="9782006at2"/>
<evidence type="ECO:0000256" key="5">
    <source>
        <dbReference type="ARBA" id="ARBA00022989"/>
    </source>
</evidence>
<keyword evidence="5 8" id="KW-1133">Transmembrane helix</keyword>
<reference evidence="10 11" key="1">
    <citation type="submission" date="2017-06" db="EMBL/GenBank/DDBJ databases">
        <title>the draft geome sequence of Illustriluteabacillus marina B3227.</title>
        <authorList>
            <person name="He R.-H."/>
            <person name="Du Z.-J."/>
        </authorList>
    </citation>
    <scope>NUCLEOTIDE SEQUENCE [LARGE SCALE GENOMIC DNA]</scope>
    <source>
        <strain evidence="10 11">B3227</strain>
    </source>
</reference>
<evidence type="ECO:0000259" key="9">
    <source>
        <dbReference type="PROSITE" id="PS50156"/>
    </source>
</evidence>
<dbReference type="InterPro" id="IPR004869">
    <property type="entry name" value="MMPL_dom"/>
</dbReference>
<evidence type="ECO:0000256" key="7">
    <source>
        <dbReference type="SAM" id="Coils"/>
    </source>
</evidence>
<dbReference type="PANTHER" id="PTHR33406:SF6">
    <property type="entry name" value="MEMBRANE PROTEIN YDGH-RELATED"/>
    <property type="match status" value="1"/>
</dbReference>
<feature type="transmembrane region" description="Helical" evidence="8">
    <location>
        <begin position="277"/>
        <end position="299"/>
    </location>
</feature>
<dbReference type="Gene3D" id="1.20.1640.10">
    <property type="entry name" value="Multidrug efflux transporter AcrB transmembrane domain"/>
    <property type="match status" value="2"/>
</dbReference>
<dbReference type="AlphaFoldDB" id="A0A2I0QRZ3"/>
<feature type="transmembrane region" description="Helical" evidence="8">
    <location>
        <begin position="355"/>
        <end position="376"/>
    </location>
</feature>
<name>A0A2I0QRZ3_9BACI</name>
<accession>A0A2I0QRZ3</accession>
<evidence type="ECO:0000256" key="8">
    <source>
        <dbReference type="SAM" id="Phobius"/>
    </source>
</evidence>
<keyword evidence="7" id="KW-0175">Coiled coil</keyword>
<dbReference type="EMBL" id="PJNH01000003">
    <property type="protein sequence ID" value="PKR77079.1"/>
    <property type="molecule type" value="Genomic_DNA"/>
</dbReference>
<dbReference type="PROSITE" id="PS50156">
    <property type="entry name" value="SSD"/>
    <property type="match status" value="1"/>
</dbReference>
<keyword evidence="11" id="KW-1185">Reference proteome</keyword>
<feature type="transmembrane region" description="Helical" evidence="8">
    <location>
        <begin position="201"/>
        <end position="222"/>
    </location>
</feature>
<dbReference type="RefSeq" id="WP_101331882.1">
    <property type="nucleotide sequence ID" value="NZ_PJNH01000003.1"/>
</dbReference>
<feature type="transmembrane region" description="Helical" evidence="8">
    <location>
        <begin position="176"/>
        <end position="194"/>
    </location>
</feature>
<keyword evidence="6 8" id="KW-0472">Membrane</keyword>
<comment type="caution">
    <text evidence="10">The sequence shown here is derived from an EMBL/GenBank/DDBJ whole genome shotgun (WGS) entry which is preliminary data.</text>
</comment>
<sequence length="880" mass="96408">MGKVIKFRWYILIGIIALTGALFVLSPNLTEQAEEAGTFQLSNDADSQRAAEILEEAGSTSDTISIVFALESELNEDQRSSIENMVDEIDSYGAPVEEVVNPFESDELESQFVSEDEQTVLLPIQVDGEEVAINELAEHIRADIIPNEWTAYVTGEPIINHEVNESAQEGLERTEIITVVLIFGLLLAVFRSIVTPLVPLVAVGLTYLMSQSVVAFFIDWFGFPVSNYTQIFLVAVLFGIGTDYCILLLSRYKEELTLGKSVNDAIIETYRTAGKTLVASAISGFIAFMVIIFADFPIYKSAAGVAIGIAILLLVLFTVMPFFMAVLKDKLFWPSKKAAKHSDSKLWAWMSKVSVVRPIFSIFIVAIITVPLLLMYEEDLSFNMVDEIGDGYGSVQGLERIEEAFGTGDSLPIEIVLNGEEELATSEEIPYVEQVVSKVASVEGVKSVRTITRPDGNLLEDLKVDEQYEQIEENFPEAREGLSGVSGGISSIQQNLGELTSQAGPQMSEELVNIQNDLATAFNRLNEAESLLNQAEDLPSTVTRLSEVEDQLDTAESDMEELQSQLSQQGSQGEALAEALGQMSGGIEESRLGIEEIRSGLEDAEEMVTSIEESEAAQSTGLYVPEEVLEEESFSRLVDQYTFGEGNGMTVEVVLEDDPYSVEAMDTLEEIKAQLDSEDLSGALSDAEIAYSGVTSINHDLDEISSDDYTRTIIIMLSSLFVVLLFLLRSVVMPIYMIGSLLLTYFASVSAAELIFVNLLGYDGISWAVPFFGFVMLIALGVDYSIFLLERYNEEATNGVRLQFAMKKAMAKMGTVIITASIILAGTFGAMLPSGVLSLIQIATIVITGLLMYGLIVLPLFIPAVTMLLGKVAWFPFKKK</sequence>
<feature type="transmembrane region" description="Helical" evidence="8">
    <location>
        <begin position="228"/>
        <end position="250"/>
    </location>
</feature>
<gene>
    <name evidence="10" type="ORF">CEY16_10045</name>
</gene>
<feature type="transmembrane region" description="Helical" evidence="8">
    <location>
        <begin position="709"/>
        <end position="728"/>
    </location>
</feature>
<proteinExistence type="inferred from homology"/>